<evidence type="ECO:0000313" key="2">
    <source>
        <dbReference type="Proteomes" id="UP000199251"/>
    </source>
</evidence>
<evidence type="ECO:0008006" key="3">
    <source>
        <dbReference type="Google" id="ProtNLM"/>
    </source>
</evidence>
<dbReference type="InterPro" id="IPR011989">
    <property type="entry name" value="ARM-like"/>
</dbReference>
<dbReference type="RefSeq" id="WP_090599065.1">
    <property type="nucleotide sequence ID" value="NZ_CTEE01000001.1"/>
</dbReference>
<dbReference type="Gene3D" id="1.25.10.10">
    <property type="entry name" value="Leucine-rich Repeat Variant"/>
    <property type="match status" value="1"/>
</dbReference>
<reference evidence="1 2" key="1">
    <citation type="submission" date="2015-03" db="EMBL/GenBank/DDBJ databases">
        <authorList>
            <person name="Urmite Genomes"/>
        </authorList>
    </citation>
    <scope>NUCLEOTIDE SEQUENCE [LARGE SCALE GENOMIC DNA]</scope>
    <source>
        <strain evidence="1 2">CSUR P1491</strain>
    </source>
</reference>
<dbReference type="SUPFAM" id="SSF48371">
    <property type="entry name" value="ARM repeat"/>
    <property type="match status" value="1"/>
</dbReference>
<protein>
    <recommendedName>
        <fullName evidence="3">HEAT repeat-containing protein</fullName>
    </recommendedName>
</protein>
<accession>A0A0E4GY36</accession>
<organism evidence="1 2">
    <name type="scientific">Mycobacterium lentiflavum</name>
    <dbReference type="NCBI Taxonomy" id="141349"/>
    <lineage>
        <taxon>Bacteria</taxon>
        <taxon>Bacillati</taxon>
        <taxon>Actinomycetota</taxon>
        <taxon>Actinomycetes</taxon>
        <taxon>Mycobacteriales</taxon>
        <taxon>Mycobacteriaceae</taxon>
        <taxon>Mycobacterium</taxon>
        <taxon>Mycobacterium simiae complex</taxon>
    </lineage>
</organism>
<dbReference type="Proteomes" id="UP000199251">
    <property type="component" value="Unassembled WGS sequence"/>
</dbReference>
<dbReference type="InterPro" id="IPR016024">
    <property type="entry name" value="ARM-type_fold"/>
</dbReference>
<gene>
    <name evidence="1" type="ORF">BN1232_00716</name>
</gene>
<dbReference type="AlphaFoldDB" id="A0A0E4GY36"/>
<dbReference type="STRING" id="141349.BN1232_00716"/>
<evidence type="ECO:0000313" key="1">
    <source>
        <dbReference type="EMBL" id="CQD04584.1"/>
    </source>
</evidence>
<dbReference type="EMBL" id="CTEE01000001">
    <property type="protein sequence ID" value="CQD04584.1"/>
    <property type="molecule type" value="Genomic_DNA"/>
</dbReference>
<sequence>MQSPQSLLEDTDWSSLEHAYGRADEAPFELLHLLTEDAELCGNAIAFLDAVVLHQDTIYSATAPAALFVAAILGDSRTLFVCDTTLPWDDRERPVRAALLEWLARVAAAAAWRELDPDVDLEDEGAGAIEACRAIRRDLHACVAPFLDDPDAVVRQEATNAMAQLLQAPELAEFRPAAAERLVRRAADAAPVERAGIALTVGAWGIPPGMFLTDEHFGVRICAALSPAHDDVPGALEEIRAALRDPHAADEIFDENPPQIWGQMRFALVEALLRRTATFDEIVDEAVAVARMTNAHTVGSDWGPLLVRAFPNGHAPGASPSENQRRFLAAIVDNDECWGVTANPYGWFRGVGLPTERDELSSLA</sequence>
<name>A0A0E4GY36_MYCLN</name>
<dbReference type="OrthoDB" id="292843at2"/>
<proteinExistence type="predicted"/>